<evidence type="ECO:0000313" key="1">
    <source>
        <dbReference type="EMBL" id="CAK9055766.1"/>
    </source>
</evidence>
<gene>
    <name evidence="1" type="ORF">CCMP2556_LOCUS27713</name>
</gene>
<keyword evidence="2" id="KW-1185">Reference proteome</keyword>
<name>A0ABP0MWC0_9DINO</name>
<comment type="caution">
    <text evidence="1">The sequence shown here is derived from an EMBL/GenBank/DDBJ whole genome shotgun (WGS) entry which is preliminary data.</text>
</comment>
<dbReference type="Proteomes" id="UP001642484">
    <property type="component" value="Unassembled WGS sequence"/>
</dbReference>
<accession>A0ABP0MWC0</accession>
<reference evidence="1 2" key="1">
    <citation type="submission" date="2024-02" db="EMBL/GenBank/DDBJ databases">
        <authorList>
            <person name="Chen Y."/>
            <person name="Shah S."/>
            <person name="Dougan E. K."/>
            <person name="Thang M."/>
            <person name="Chan C."/>
        </authorList>
    </citation>
    <scope>NUCLEOTIDE SEQUENCE [LARGE SCALE GENOMIC DNA]</scope>
</reference>
<evidence type="ECO:0000313" key="2">
    <source>
        <dbReference type="Proteomes" id="UP001642484"/>
    </source>
</evidence>
<dbReference type="EMBL" id="CAXAMN010020147">
    <property type="protein sequence ID" value="CAK9055766.1"/>
    <property type="molecule type" value="Genomic_DNA"/>
</dbReference>
<sequence length="161" mass="18482">MTDVLSWDSKLAENKIGLTENLVGGFRKELTERLANIKTVRAELERLYALRVEDGKIDLPENASYKEEAMVLESLMILYNEGAGVGEELRKYAITEIRGDWKWQQEWLQLSCHYSCNAICHACRARVPDYLTAPANLDGEFRHDTDSFLGECVKRGELRRL</sequence>
<proteinExistence type="predicted"/>
<organism evidence="1 2">
    <name type="scientific">Durusdinium trenchii</name>
    <dbReference type="NCBI Taxonomy" id="1381693"/>
    <lineage>
        <taxon>Eukaryota</taxon>
        <taxon>Sar</taxon>
        <taxon>Alveolata</taxon>
        <taxon>Dinophyceae</taxon>
        <taxon>Suessiales</taxon>
        <taxon>Symbiodiniaceae</taxon>
        <taxon>Durusdinium</taxon>
    </lineage>
</organism>
<protein>
    <submittedName>
        <fullName evidence="1">Uncharacterized protein</fullName>
    </submittedName>
</protein>